<organism evidence="2 3">
    <name type="scientific">Penicillium roqueforti (strain FM164)</name>
    <dbReference type="NCBI Taxonomy" id="1365484"/>
    <lineage>
        <taxon>Eukaryota</taxon>
        <taxon>Fungi</taxon>
        <taxon>Dikarya</taxon>
        <taxon>Ascomycota</taxon>
        <taxon>Pezizomycotina</taxon>
        <taxon>Eurotiomycetes</taxon>
        <taxon>Eurotiomycetidae</taxon>
        <taxon>Eurotiales</taxon>
        <taxon>Aspergillaceae</taxon>
        <taxon>Penicillium</taxon>
    </lineage>
</organism>
<proteinExistence type="predicted"/>
<keyword evidence="3" id="KW-1185">Reference proteome</keyword>
<accession>W6QQ35</accession>
<gene>
    <name evidence="2" type="ORF">PROQFM164_S19g000006</name>
</gene>
<dbReference type="STRING" id="1365484.W6QQ35"/>
<evidence type="ECO:0000313" key="3">
    <source>
        <dbReference type="Proteomes" id="UP000030686"/>
    </source>
</evidence>
<feature type="compositionally biased region" description="Polar residues" evidence="1">
    <location>
        <begin position="1"/>
        <end position="11"/>
    </location>
</feature>
<reference evidence="2" key="1">
    <citation type="journal article" date="2014" name="Nat. Commun.">
        <title>Multiple recent horizontal transfers of a large genomic region in cheese making fungi.</title>
        <authorList>
            <person name="Cheeseman K."/>
            <person name="Ropars J."/>
            <person name="Renault P."/>
            <person name="Dupont J."/>
            <person name="Gouzy J."/>
            <person name="Branca A."/>
            <person name="Abraham A.L."/>
            <person name="Ceppi M."/>
            <person name="Conseiller E."/>
            <person name="Debuchy R."/>
            <person name="Malagnac F."/>
            <person name="Goarin A."/>
            <person name="Silar P."/>
            <person name="Lacoste S."/>
            <person name="Sallet E."/>
            <person name="Bensimon A."/>
            <person name="Giraud T."/>
            <person name="Brygoo Y."/>
        </authorList>
    </citation>
    <scope>NUCLEOTIDE SEQUENCE [LARGE SCALE GENOMIC DNA]</scope>
    <source>
        <strain evidence="2">FM164</strain>
    </source>
</reference>
<feature type="region of interest" description="Disordered" evidence="1">
    <location>
        <begin position="1"/>
        <end position="30"/>
    </location>
</feature>
<dbReference type="Proteomes" id="UP000030686">
    <property type="component" value="Unassembled WGS sequence"/>
</dbReference>
<name>W6QQ35_PENRF</name>
<dbReference type="EMBL" id="HG792033">
    <property type="protein sequence ID" value="CDM38570.1"/>
    <property type="molecule type" value="Genomic_DNA"/>
</dbReference>
<evidence type="ECO:0000313" key="2">
    <source>
        <dbReference type="EMBL" id="CDM38570.1"/>
    </source>
</evidence>
<protein>
    <submittedName>
        <fullName evidence="2">Uncharacterized protein</fullName>
    </submittedName>
</protein>
<evidence type="ECO:0000256" key="1">
    <source>
        <dbReference type="SAM" id="MobiDB-lite"/>
    </source>
</evidence>
<dbReference type="AlphaFoldDB" id="W6QQ35"/>
<feature type="compositionally biased region" description="Basic residues" evidence="1">
    <location>
        <begin position="20"/>
        <end position="30"/>
    </location>
</feature>
<sequence length="304" mass="34318">MAPTLRSSTIPQAVKTAAKAPKRAARAPKRAARAAKRAATVVNSTLPDLDLPPYIVIRQAQPAAAVAARDVPFAGERTFPTPPVPFIYHPKLMWCLRCLSVKLNGFLPNPGESFGAAGTLCCFEYTGSVKCAGCRAASHLCEVVPEAMQQDALDLTVLLRWGDRFWTEPQPSVAWDPSLLQAVSTCTFRLAQSFYAFVKEHMQRHGLEKKDGTKLKPEERELYEDFIHRRRLTLASIAQKARYPVERQWDLLFLQPGDEEYMGWLRAKVTFYITIETCVQRLHPAERSIVYSWPLDKKQLNLDF</sequence>